<dbReference type="EMBL" id="ML213510">
    <property type="protein sequence ID" value="TFK52102.1"/>
    <property type="molecule type" value="Genomic_DNA"/>
</dbReference>
<protein>
    <submittedName>
        <fullName evidence="1">Uncharacterized protein</fullName>
    </submittedName>
</protein>
<evidence type="ECO:0000313" key="1">
    <source>
        <dbReference type="EMBL" id="TFK52102.1"/>
    </source>
</evidence>
<organism evidence="1 2">
    <name type="scientific">Heliocybe sulcata</name>
    <dbReference type="NCBI Taxonomy" id="5364"/>
    <lineage>
        <taxon>Eukaryota</taxon>
        <taxon>Fungi</taxon>
        <taxon>Dikarya</taxon>
        <taxon>Basidiomycota</taxon>
        <taxon>Agaricomycotina</taxon>
        <taxon>Agaricomycetes</taxon>
        <taxon>Gloeophyllales</taxon>
        <taxon>Gloeophyllaceae</taxon>
        <taxon>Heliocybe</taxon>
    </lineage>
</organism>
<proteinExistence type="predicted"/>
<accession>A0A5C3N4Q5</accession>
<dbReference type="Proteomes" id="UP000305948">
    <property type="component" value="Unassembled WGS sequence"/>
</dbReference>
<evidence type="ECO:0000313" key="2">
    <source>
        <dbReference type="Proteomes" id="UP000305948"/>
    </source>
</evidence>
<name>A0A5C3N4Q5_9AGAM</name>
<sequence>MPDGRQLAPRGIPARFSESAASFSRPTDDIMILKYTIGNLEPGDFYAKLRGGVVLLDKAERMKMTDMLQKMGLDVVGARKALDCNNLQHCIRCHQNYWERDNWLTSCQPRHAEPRPVLTKNGHHVGNEYTCCRKTYAVNVVLPAVCLNRHTTRPEFGFDDGIQRNCC</sequence>
<dbReference type="OrthoDB" id="3245731at2759"/>
<dbReference type="AlphaFoldDB" id="A0A5C3N4Q5"/>
<keyword evidence="2" id="KW-1185">Reference proteome</keyword>
<gene>
    <name evidence="1" type="ORF">OE88DRAFT_1504026</name>
</gene>
<reference evidence="1 2" key="1">
    <citation type="journal article" date="2019" name="Nat. Ecol. Evol.">
        <title>Megaphylogeny resolves global patterns of mushroom evolution.</title>
        <authorList>
            <person name="Varga T."/>
            <person name="Krizsan K."/>
            <person name="Foldi C."/>
            <person name="Dima B."/>
            <person name="Sanchez-Garcia M."/>
            <person name="Sanchez-Ramirez S."/>
            <person name="Szollosi G.J."/>
            <person name="Szarkandi J.G."/>
            <person name="Papp V."/>
            <person name="Albert L."/>
            <person name="Andreopoulos W."/>
            <person name="Angelini C."/>
            <person name="Antonin V."/>
            <person name="Barry K.W."/>
            <person name="Bougher N.L."/>
            <person name="Buchanan P."/>
            <person name="Buyck B."/>
            <person name="Bense V."/>
            <person name="Catcheside P."/>
            <person name="Chovatia M."/>
            <person name="Cooper J."/>
            <person name="Damon W."/>
            <person name="Desjardin D."/>
            <person name="Finy P."/>
            <person name="Geml J."/>
            <person name="Haridas S."/>
            <person name="Hughes K."/>
            <person name="Justo A."/>
            <person name="Karasinski D."/>
            <person name="Kautmanova I."/>
            <person name="Kiss B."/>
            <person name="Kocsube S."/>
            <person name="Kotiranta H."/>
            <person name="LaButti K.M."/>
            <person name="Lechner B.E."/>
            <person name="Liimatainen K."/>
            <person name="Lipzen A."/>
            <person name="Lukacs Z."/>
            <person name="Mihaltcheva S."/>
            <person name="Morgado L.N."/>
            <person name="Niskanen T."/>
            <person name="Noordeloos M.E."/>
            <person name="Ohm R.A."/>
            <person name="Ortiz-Santana B."/>
            <person name="Ovrebo C."/>
            <person name="Racz N."/>
            <person name="Riley R."/>
            <person name="Savchenko A."/>
            <person name="Shiryaev A."/>
            <person name="Soop K."/>
            <person name="Spirin V."/>
            <person name="Szebenyi C."/>
            <person name="Tomsovsky M."/>
            <person name="Tulloss R.E."/>
            <person name="Uehling J."/>
            <person name="Grigoriev I.V."/>
            <person name="Vagvolgyi C."/>
            <person name="Papp T."/>
            <person name="Martin F.M."/>
            <person name="Miettinen O."/>
            <person name="Hibbett D.S."/>
            <person name="Nagy L.G."/>
        </authorList>
    </citation>
    <scope>NUCLEOTIDE SEQUENCE [LARGE SCALE GENOMIC DNA]</scope>
    <source>
        <strain evidence="1 2">OMC1185</strain>
    </source>
</reference>